<name>A0ABQ7ZES8_BRANA</name>
<comment type="caution">
    <text evidence="2">The sequence shown here is derived from an EMBL/GenBank/DDBJ whole genome shotgun (WGS) entry which is preliminary data.</text>
</comment>
<evidence type="ECO:0000313" key="3">
    <source>
        <dbReference type="Proteomes" id="UP000824890"/>
    </source>
</evidence>
<proteinExistence type="predicted"/>
<keyword evidence="3" id="KW-1185">Reference proteome</keyword>
<evidence type="ECO:0000313" key="2">
    <source>
        <dbReference type="EMBL" id="KAH0878718.1"/>
    </source>
</evidence>
<dbReference type="EMBL" id="JAGKQM010000807">
    <property type="protein sequence ID" value="KAH0853293.1"/>
    <property type="molecule type" value="Genomic_DNA"/>
</dbReference>
<reference evidence="2 3" key="1">
    <citation type="submission" date="2021-05" db="EMBL/GenBank/DDBJ databases">
        <title>Genome Assembly of Synthetic Allotetraploid Brassica napus Reveals Homoeologous Exchanges between Subgenomes.</title>
        <authorList>
            <person name="Davis J.T."/>
        </authorList>
    </citation>
    <scope>NUCLEOTIDE SEQUENCE [LARGE SCALE GENOMIC DNA]</scope>
    <source>
        <strain evidence="3">cv. Da-Ae</strain>
        <tissue evidence="2">Seedling</tissue>
    </source>
</reference>
<dbReference type="Proteomes" id="UP000824890">
    <property type="component" value="Unassembled WGS sequence"/>
</dbReference>
<accession>A0ABQ7ZES8</accession>
<organism evidence="2 3">
    <name type="scientific">Brassica napus</name>
    <name type="common">Rape</name>
    <dbReference type="NCBI Taxonomy" id="3708"/>
    <lineage>
        <taxon>Eukaryota</taxon>
        <taxon>Viridiplantae</taxon>
        <taxon>Streptophyta</taxon>
        <taxon>Embryophyta</taxon>
        <taxon>Tracheophyta</taxon>
        <taxon>Spermatophyta</taxon>
        <taxon>Magnoliopsida</taxon>
        <taxon>eudicotyledons</taxon>
        <taxon>Gunneridae</taxon>
        <taxon>Pentapetalae</taxon>
        <taxon>rosids</taxon>
        <taxon>malvids</taxon>
        <taxon>Brassicales</taxon>
        <taxon>Brassicaceae</taxon>
        <taxon>Brassiceae</taxon>
        <taxon>Brassica</taxon>
    </lineage>
</organism>
<evidence type="ECO:0000313" key="1">
    <source>
        <dbReference type="EMBL" id="KAH0853293.1"/>
    </source>
</evidence>
<gene>
    <name evidence="2" type="ORF">HID58_066112</name>
    <name evidence="1" type="ORF">HID58_090664</name>
</gene>
<sequence length="158" mass="18058">MEIMSSSTLAHSRLFAQQIPLDELLLFYYYCCSVTEYNIKVRSWITFDTSDSSLGYSSSKHFETTMVTLTLAVGVCGARAGTLNLTQRILISVMARATLIDRGRRRSGCFLYKHEMDKRDAPLVSELVEHFSKVNHPDFYLTYQVTTMILLTVMILSY</sequence>
<protein>
    <submittedName>
        <fullName evidence="2">Uncharacterized protein</fullName>
    </submittedName>
</protein>
<dbReference type="EMBL" id="JAGKQM010000015">
    <property type="protein sequence ID" value="KAH0878718.1"/>
    <property type="molecule type" value="Genomic_DNA"/>
</dbReference>